<dbReference type="GO" id="GO:0032993">
    <property type="term" value="C:protein-DNA complex"/>
    <property type="evidence" value="ECO:0007669"/>
    <property type="project" value="TreeGrafter"/>
</dbReference>
<dbReference type="InterPro" id="IPR036388">
    <property type="entry name" value="WH-like_DNA-bd_sf"/>
</dbReference>
<dbReference type="OrthoDB" id="9802426at2"/>
<dbReference type="GO" id="GO:0005829">
    <property type="term" value="C:cytosol"/>
    <property type="evidence" value="ECO:0007669"/>
    <property type="project" value="TreeGrafter"/>
</dbReference>
<dbReference type="Pfam" id="PF00072">
    <property type="entry name" value="Response_reg"/>
    <property type="match status" value="1"/>
</dbReference>
<evidence type="ECO:0000256" key="1">
    <source>
        <dbReference type="ARBA" id="ARBA00022553"/>
    </source>
</evidence>
<dbReference type="AlphaFoldDB" id="A0A126Q4Q2"/>
<proteinExistence type="predicted"/>
<dbReference type="PROSITE" id="PS51755">
    <property type="entry name" value="OMPR_PHOB"/>
    <property type="match status" value="1"/>
</dbReference>
<evidence type="ECO:0000313" key="11">
    <source>
        <dbReference type="Proteomes" id="UP000063991"/>
    </source>
</evidence>
<keyword evidence="3" id="KW-0805">Transcription regulation</keyword>
<dbReference type="Pfam" id="PF00486">
    <property type="entry name" value="Trans_reg_C"/>
    <property type="match status" value="1"/>
</dbReference>
<evidence type="ECO:0000313" key="10">
    <source>
        <dbReference type="EMBL" id="AMK00277.1"/>
    </source>
</evidence>
<dbReference type="InterPro" id="IPR011006">
    <property type="entry name" value="CheY-like_superfamily"/>
</dbReference>
<dbReference type="SMART" id="SM00862">
    <property type="entry name" value="Trans_reg_C"/>
    <property type="match status" value="1"/>
</dbReference>
<dbReference type="EMBL" id="CP014323">
    <property type="protein sequence ID" value="AMK00277.1"/>
    <property type="molecule type" value="Genomic_DNA"/>
</dbReference>
<dbReference type="InterPro" id="IPR001867">
    <property type="entry name" value="OmpR/PhoB-type_DNA-bd"/>
</dbReference>
<dbReference type="GO" id="GO:0006355">
    <property type="term" value="P:regulation of DNA-templated transcription"/>
    <property type="evidence" value="ECO:0007669"/>
    <property type="project" value="InterPro"/>
</dbReference>
<dbReference type="PANTHER" id="PTHR48111">
    <property type="entry name" value="REGULATOR OF RPOS"/>
    <property type="match status" value="1"/>
</dbReference>
<evidence type="ECO:0000256" key="6">
    <source>
        <dbReference type="PROSITE-ProRule" id="PRU00169"/>
    </source>
</evidence>
<evidence type="ECO:0000256" key="5">
    <source>
        <dbReference type="ARBA" id="ARBA00023163"/>
    </source>
</evidence>
<dbReference type="InterPro" id="IPR039420">
    <property type="entry name" value="WalR-like"/>
</dbReference>
<evidence type="ECO:0000256" key="2">
    <source>
        <dbReference type="ARBA" id="ARBA00023012"/>
    </source>
</evidence>
<feature type="modified residue" description="4-aspartylphosphate" evidence="6">
    <location>
        <position position="51"/>
    </location>
</feature>
<accession>A0A126Q4Q2</accession>
<dbReference type="Gene3D" id="1.10.10.10">
    <property type="entry name" value="Winged helix-like DNA-binding domain superfamily/Winged helix DNA-binding domain"/>
    <property type="match status" value="1"/>
</dbReference>
<keyword evidence="5" id="KW-0804">Transcription</keyword>
<evidence type="ECO:0000256" key="4">
    <source>
        <dbReference type="ARBA" id="ARBA00023125"/>
    </source>
</evidence>
<dbReference type="PANTHER" id="PTHR48111:SF22">
    <property type="entry name" value="REGULATOR OF RPOS"/>
    <property type="match status" value="1"/>
</dbReference>
<evidence type="ECO:0000259" key="9">
    <source>
        <dbReference type="PROSITE" id="PS51755"/>
    </source>
</evidence>
<dbReference type="Gene3D" id="3.40.50.2300">
    <property type="match status" value="1"/>
</dbReference>
<evidence type="ECO:0000256" key="7">
    <source>
        <dbReference type="PROSITE-ProRule" id="PRU01091"/>
    </source>
</evidence>
<dbReference type="Proteomes" id="UP000063991">
    <property type="component" value="Chromosome"/>
</dbReference>
<keyword evidence="1 6" id="KW-0597">Phosphoprotein</keyword>
<dbReference type="CDD" id="cd00383">
    <property type="entry name" value="trans_reg_C"/>
    <property type="match status" value="1"/>
</dbReference>
<feature type="domain" description="OmpR/PhoB-type" evidence="9">
    <location>
        <begin position="125"/>
        <end position="223"/>
    </location>
</feature>
<dbReference type="GO" id="GO:0000976">
    <property type="term" value="F:transcription cis-regulatory region binding"/>
    <property type="evidence" value="ECO:0007669"/>
    <property type="project" value="TreeGrafter"/>
</dbReference>
<organism evidence="10 11">
    <name type="scientific">Alteromonas macleodii</name>
    <name type="common">Pseudoalteromonas macleodii</name>
    <dbReference type="NCBI Taxonomy" id="28108"/>
    <lineage>
        <taxon>Bacteria</taxon>
        <taxon>Pseudomonadati</taxon>
        <taxon>Pseudomonadota</taxon>
        <taxon>Gammaproteobacteria</taxon>
        <taxon>Alteromonadales</taxon>
        <taxon>Alteromonadaceae</taxon>
        <taxon>Alteromonas/Salinimonas group</taxon>
        <taxon>Alteromonas</taxon>
    </lineage>
</organism>
<dbReference type="SMART" id="SM00448">
    <property type="entry name" value="REC"/>
    <property type="match status" value="1"/>
</dbReference>
<dbReference type="SUPFAM" id="SSF52172">
    <property type="entry name" value="CheY-like"/>
    <property type="match status" value="1"/>
</dbReference>
<dbReference type="GO" id="GO:0000156">
    <property type="term" value="F:phosphorelay response regulator activity"/>
    <property type="evidence" value="ECO:0007669"/>
    <property type="project" value="TreeGrafter"/>
</dbReference>
<evidence type="ECO:0000256" key="3">
    <source>
        <dbReference type="ARBA" id="ARBA00023015"/>
    </source>
</evidence>
<dbReference type="InterPro" id="IPR001789">
    <property type="entry name" value="Sig_transdc_resp-reg_receiver"/>
</dbReference>
<keyword evidence="2" id="KW-0902">Two-component regulatory system</keyword>
<feature type="DNA-binding region" description="OmpR/PhoB-type" evidence="7">
    <location>
        <begin position="125"/>
        <end position="223"/>
    </location>
</feature>
<feature type="domain" description="Response regulatory" evidence="8">
    <location>
        <begin position="2"/>
        <end position="116"/>
    </location>
</feature>
<sequence>MRILLIEDSLSLRNSLSLGLEKLGYSVDTAGTGSEGLSMALLGSYEIIILDMMLPELDGMTILKTLRKRHLETKVIILSARSESEDKVAGLLAGADDYLSKPFSFDELTARLLSLMRRGAVNCLNDQVTINSLTLNIQFKTLSYNNGIINLTPNEYKIVECIFLNRHKIVTSEMLSEFISGSYDHISKNAIEAHLSSARKKVRKSGASLPITSKRGFGYRVIEANEINT</sequence>
<name>A0A126Q4Q2_ALTMA</name>
<gene>
    <name evidence="10" type="ORF">AVL55_01340</name>
</gene>
<dbReference type="PROSITE" id="PS50110">
    <property type="entry name" value="RESPONSE_REGULATORY"/>
    <property type="match status" value="1"/>
</dbReference>
<dbReference type="RefSeq" id="WP_041702971.1">
    <property type="nucleotide sequence ID" value="NZ_CP014323.1"/>
</dbReference>
<evidence type="ECO:0000259" key="8">
    <source>
        <dbReference type="PROSITE" id="PS50110"/>
    </source>
</evidence>
<reference evidence="10 11" key="1">
    <citation type="submission" date="2015-12" db="EMBL/GenBank/DDBJ databases">
        <authorList>
            <person name="Shamseldin A."/>
            <person name="Moawad H."/>
            <person name="Abd El-Rahim W.M."/>
            <person name="Sadowsky M.J."/>
        </authorList>
    </citation>
    <scope>NUCLEOTIDE SEQUENCE [LARGE SCALE GENOMIC DNA]</scope>
    <source>
        <strain evidence="10 11">D7</strain>
    </source>
</reference>
<protein>
    <submittedName>
        <fullName evidence="10">Two-component system response regulator</fullName>
    </submittedName>
</protein>
<keyword evidence="4 7" id="KW-0238">DNA-binding</keyword>